<keyword evidence="2" id="KW-1185">Reference proteome</keyword>
<proteinExistence type="predicted"/>
<protein>
    <recommendedName>
        <fullName evidence="3">F-box domain-containing protein</fullName>
    </recommendedName>
</protein>
<dbReference type="EMBL" id="JAUEPT010000042">
    <property type="protein sequence ID" value="KAK0438548.1"/>
    <property type="molecule type" value="Genomic_DNA"/>
</dbReference>
<organism evidence="1 2">
    <name type="scientific">Armillaria borealis</name>
    <dbReference type="NCBI Taxonomy" id="47425"/>
    <lineage>
        <taxon>Eukaryota</taxon>
        <taxon>Fungi</taxon>
        <taxon>Dikarya</taxon>
        <taxon>Basidiomycota</taxon>
        <taxon>Agaricomycotina</taxon>
        <taxon>Agaricomycetes</taxon>
        <taxon>Agaricomycetidae</taxon>
        <taxon>Agaricales</taxon>
        <taxon>Marasmiineae</taxon>
        <taxon>Physalacriaceae</taxon>
        <taxon>Armillaria</taxon>
    </lineage>
</organism>
<gene>
    <name evidence="1" type="ORF">EV421DRAFT_1970645</name>
</gene>
<dbReference type="Proteomes" id="UP001175226">
    <property type="component" value="Unassembled WGS sequence"/>
</dbReference>
<sequence length="514" mass="58387">MSCLTCSNCGFVNSLSPEPQLQALNSSDTLILQILRGSRPLLESDHAQINDEIAKLERLGSWYNARLQETQLHWHTILKSMEKRKSIYAPIRRLPRDILIEIFHSVCDSWRLDAEEDTTERDSLDMTGPLWVLGSVCGLWRDILRTSPASWARYVLVKSPSFKHAREILQAYLEHTGEHPLSLVAVCHSLNLAEDGEIMSLLVQSSYRWKNVCIRAHTHHMHHLESVSHFPVLQTIEIDIFDDDDSFLDMSSDMCLKAPQLWQAILPSQGINQVRLPSGITHYSGYITCVEDIQLLSQLPKLRMCHLQSSLVSLTDAAPVVMAELRQLYVEDSDTLDFLTAPMLQSLTIVDVPPGSLLSGIILFFRRSGCRLESLSMCTDIPSALISNIFSSEACSMISHLKLELGPDWDDISKILAPSSILPNLRHLVLCFESRYSHHRETERLAFLDMIRSRCKARLLIEIQFGWGVSTAHDIEADIRAIIGDNSEMRVGKWSQLNLDYRYSFSGPRLPELW</sequence>
<evidence type="ECO:0000313" key="2">
    <source>
        <dbReference type="Proteomes" id="UP001175226"/>
    </source>
</evidence>
<evidence type="ECO:0008006" key="3">
    <source>
        <dbReference type="Google" id="ProtNLM"/>
    </source>
</evidence>
<name>A0AA39J9K8_9AGAR</name>
<comment type="caution">
    <text evidence="1">The sequence shown here is derived from an EMBL/GenBank/DDBJ whole genome shotgun (WGS) entry which is preliminary data.</text>
</comment>
<accession>A0AA39J9K8</accession>
<dbReference type="AlphaFoldDB" id="A0AA39J9K8"/>
<reference evidence="1" key="1">
    <citation type="submission" date="2023-06" db="EMBL/GenBank/DDBJ databases">
        <authorList>
            <consortium name="Lawrence Berkeley National Laboratory"/>
            <person name="Ahrendt S."/>
            <person name="Sahu N."/>
            <person name="Indic B."/>
            <person name="Wong-Bajracharya J."/>
            <person name="Merenyi Z."/>
            <person name="Ke H.-M."/>
            <person name="Monk M."/>
            <person name="Kocsube S."/>
            <person name="Drula E."/>
            <person name="Lipzen A."/>
            <person name="Balint B."/>
            <person name="Henrissat B."/>
            <person name="Andreopoulos B."/>
            <person name="Martin F.M."/>
            <person name="Harder C.B."/>
            <person name="Rigling D."/>
            <person name="Ford K.L."/>
            <person name="Foster G.D."/>
            <person name="Pangilinan J."/>
            <person name="Papanicolaou A."/>
            <person name="Barry K."/>
            <person name="LaButti K."/>
            <person name="Viragh M."/>
            <person name="Koriabine M."/>
            <person name="Yan M."/>
            <person name="Riley R."/>
            <person name="Champramary S."/>
            <person name="Plett K.L."/>
            <person name="Tsai I.J."/>
            <person name="Slot J."/>
            <person name="Sipos G."/>
            <person name="Plett J."/>
            <person name="Nagy L.G."/>
            <person name="Grigoriev I.V."/>
        </authorList>
    </citation>
    <scope>NUCLEOTIDE SEQUENCE</scope>
    <source>
        <strain evidence="1">FPL87.14</strain>
    </source>
</reference>
<evidence type="ECO:0000313" key="1">
    <source>
        <dbReference type="EMBL" id="KAK0438548.1"/>
    </source>
</evidence>